<evidence type="ECO:0000256" key="1">
    <source>
        <dbReference type="ARBA" id="ARBA00004496"/>
    </source>
</evidence>
<dbReference type="GO" id="GO:0005737">
    <property type="term" value="C:cytoplasm"/>
    <property type="evidence" value="ECO:0007669"/>
    <property type="project" value="UniProtKB-SubCell"/>
</dbReference>
<reference evidence="8 9" key="1">
    <citation type="submission" date="2020-03" db="EMBL/GenBank/DDBJ databases">
        <title>Draft genome of Streptomyces sp. ventii, isolated from the Axial Seamount in the Pacific Ocean, and resequencing of the two type strains Streptomyces lonarensis strain NCL 716 and Streptomyces bohaiensis strain 11A07.</title>
        <authorList>
            <person name="Loughran R.M."/>
            <person name="Pfannmuller K.M."/>
            <person name="Wasson B.J."/>
            <person name="Deadmond M.C."/>
            <person name="Paddock B.E."/>
            <person name="Koyack M.J."/>
            <person name="Gallegos D.A."/>
            <person name="Mitchell E.A."/>
            <person name="Ushijima B."/>
            <person name="Saw J.H."/>
            <person name="Mcphail K.L."/>
            <person name="Videau P."/>
        </authorList>
    </citation>
    <scope>NUCLEOTIDE SEQUENCE [LARGE SCALE GENOMIC DNA]</scope>
    <source>
        <strain evidence="8 9">NCL716</strain>
    </source>
</reference>
<keyword evidence="6" id="KW-0418">Kinase</keyword>
<protein>
    <submittedName>
        <fullName evidence="8">PTS glucose transporter subunit IIA</fullName>
    </submittedName>
</protein>
<keyword evidence="9" id="KW-1185">Reference proteome</keyword>
<comment type="subcellular location">
    <subcellularLocation>
        <location evidence="1">Cytoplasm</location>
    </subcellularLocation>
</comment>
<evidence type="ECO:0000313" key="8">
    <source>
        <dbReference type="EMBL" id="NJQ08174.1"/>
    </source>
</evidence>
<comment type="caution">
    <text evidence="8">The sequence shown here is derived from an EMBL/GenBank/DDBJ whole genome shotgun (WGS) entry which is preliminary data.</text>
</comment>
<dbReference type="PANTHER" id="PTHR45008:SF1">
    <property type="entry name" value="PTS SYSTEM GLUCOSE-SPECIFIC EIIA COMPONENT"/>
    <property type="match status" value="1"/>
</dbReference>
<keyword evidence="5" id="KW-0598">Phosphotransferase system</keyword>
<evidence type="ECO:0000313" key="9">
    <source>
        <dbReference type="Proteomes" id="UP000578686"/>
    </source>
</evidence>
<dbReference type="Pfam" id="PF00358">
    <property type="entry name" value="PTS_EIIA_1"/>
    <property type="match status" value="1"/>
</dbReference>
<dbReference type="GO" id="GO:0009401">
    <property type="term" value="P:phosphoenolpyruvate-dependent sugar phosphotransferase system"/>
    <property type="evidence" value="ECO:0007669"/>
    <property type="project" value="UniProtKB-KW"/>
</dbReference>
<dbReference type="PROSITE" id="PS51093">
    <property type="entry name" value="PTS_EIIA_TYPE_1"/>
    <property type="match status" value="1"/>
</dbReference>
<dbReference type="InterPro" id="IPR050890">
    <property type="entry name" value="PTS_EIIA_component"/>
</dbReference>
<proteinExistence type="predicted"/>
<evidence type="ECO:0000256" key="3">
    <source>
        <dbReference type="ARBA" id="ARBA00022597"/>
    </source>
</evidence>
<dbReference type="InterPro" id="IPR011055">
    <property type="entry name" value="Dup_hybrid_motif"/>
</dbReference>
<evidence type="ECO:0000256" key="5">
    <source>
        <dbReference type="ARBA" id="ARBA00022683"/>
    </source>
</evidence>
<keyword evidence="3 8" id="KW-0762">Sugar transport</keyword>
<feature type="domain" description="PTS EIIA type-1" evidence="7">
    <location>
        <begin position="20"/>
        <end position="124"/>
    </location>
</feature>
<dbReference type="RefSeq" id="WP_167973801.1">
    <property type="nucleotide sequence ID" value="NZ_BHZG01000278.1"/>
</dbReference>
<dbReference type="PANTHER" id="PTHR45008">
    <property type="entry name" value="PTS SYSTEM GLUCOSE-SPECIFIC EIIA COMPONENT"/>
    <property type="match status" value="1"/>
</dbReference>
<sequence>MTTVSSPLAGRVLPLEDVPDPVFADALVGPGGAVDPVRVPLEALAPLDGIVVSLLAHTFTVVDTAGRAVLTHLGIDTVQLAGEGFEPLVGKGDRVRRGQPLVRWDPAAVAASGRSPVCPVIALEASAADLTGLRTGRDVRAGDVLFSWN</sequence>
<evidence type="ECO:0000256" key="4">
    <source>
        <dbReference type="ARBA" id="ARBA00022679"/>
    </source>
</evidence>
<keyword evidence="4" id="KW-0808">Transferase</keyword>
<accession>A0A7X6I1C1</accession>
<dbReference type="Proteomes" id="UP000578686">
    <property type="component" value="Unassembled WGS sequence"/>
</dbReference>
<dbReference type="InterPro" id="IPR001127">
    <property type="entry name" value="PTS_EIIA_1_perm"/>
</dbReference>
<dbReference type="GO" id="GO:0016301">
    <property type="term" value="F:kinase activity"/>
    <property type="evidence" value="ECO:0007669"/>
    <property type="project" value="UniProtKB-KW"/>
</dbReference>
<dbReference type="SUPFAM" id="SSF51261">
    <property type="entry name" value="Duplicated hybrid motif"/>
    <property type="match status" value="1"/>
</dbReference>
<dbReference type="Gene3D" id="2.70.70.10">
    <property type="entry name" value="Glucose Permease (Domain IIA)"/>
    <property type="match status" value="1"/>
</dbReference>
<evidence type="ECO:0000256" key="2">
    <source>
        <dbReference type="ARBA" id="ARBA00022448"/>
    </source>
</evidence>
<keyword evidence="2" id="KW-0813">Transport</keyword>
<evidence type="ECO:0000256" key="6">
    <source>
        <dbReference type="ARBA" id="ARBA00022777"/>
    </source>
</evidence>
<dbReference type="AlphaFoldDB" id="A0A7X6I1C1"/>
<evidence type="ECO:0000259" key="7">
    <source>
        <dbReference type="PROSITE" id="PS51093"/>
    </source>
</evidence>
<organism evidence="8 9">
    <name type="scientific">Streptomyces lonarensis</name>
    <dbReference type="NCBI Taxonomy" id="700599"/>
    <lineage>
        <taxon>Bacteria</taxon>
        <taxon>Bacillati</taxon>
        <taxon>Actinomycetota</taxon>
        <taxon>Actinomycetes</taxon>
        <taxon>Kitasatosporales</taxon>
        <taxon>Streptomycetaceae</taxon>
        <taxon>Streptomyces</taxon>
    </lineage>
</organism>
<gene>
    <name evidence="8" type="ORF">HCN56_21970</name>
</gene>
<name>A0A7X6I1C1_9ACTN</name>
<dbReference type="EMBL" id="JAAVJD010000254">
    <property type="protein sequence ID" value="NJQ08174.1"/>
    <property type="molecule type" value="Genomic_DNA"/>
</dbReference>